<dbReference type="InterPro" id="IPR005823">
    <property type="entry name" value="Ribosomal_uL13_bac-type"/>
</dbReference>
<dbReference type="Pfam" id="PF00572">
    <property type="entry name" value="Ribosomal_L13"/>
    <property type="match status" value="1"/>
</dbReference>
<dbReference type="GO" id="GO:0006412">
    <property type="term" value="P:translation"/>
    <property type="evidence" value="ECO:0007669"/>
    <property type="project" value="UniProtKB-UniRule"/>
</dbReference>
<dbReference type="GO" id="GO:0003729">
    <property type="term" value="F:mRNA binding"/>
    <property type="evidence" value="ECO:0007669"/>
    <property type="project" value="UniProtKB-ARBA"/>
</dbReference>
<evidence type="ECO:0000313" key="8">
    <source>
        <dbReference type="EMBL" id="AZR74751.1"/>
    </source>
</evidence>
<comment type="subunit">
    <text evidence="5">Part of the 50S ribosomal subunit.</text>
</comment>
<keyword evidence="3 5" id="KW-0687">Ribonucleoprotein</keyword>
<evidence type="ECO:0000256" key="7">
    <source>
        <dbReference type="RuleBase" id="RU003878"/>
    </source>
</evidence>
<dbReference type="InterPro" id="IPR036899">
    <property type="entry name" value="Ribosomal_uL13_sf"/>
</dbReference>
<dbReference type="SUPFAM" id="SSF52161">
    <property type="entry name" value="Ribosomal protein L13"/>
    <property type="match status" value="1"/>
</dbReference>
<dbReference type="EMBL" id="CP016379">
    <property type="protein sequence ID" value="AZR74751.1"/>
    <property type="molecule type" value="Genomic_DNA"/>
</dbReference>
<dbReference type="CDD" id="cd00392">
    <property type="entry name" value="Ribosomal_L13"/>
    <property type="match status" value="1"/>
</dbReference>
<proteinExistence type="inferred from homology"/>
<evidence type="ECO:0000256" key="5">
    <source>
        <dbReference type="HAMAP-Rule" id="MF_01366"/>
    </source>
</evidence>
<dbReference type="NCBIfam" id="TIGR01066">
    <property type="entry name" value="rplM_bact"/>
    <property type="match status" value="1"/>
</dbReference>
<protein>
    <recommendedName>
        <fullName evidence="4 5">Large ribosomal subunit protein uL13</fullName>
    </recommendedName>
</protein>
<dbReference type="PROSITE" id="PS00783">
    <property type="entry name" value="RIBOSOMAL_L13"/>
    <property type="match status" value="1"/>
</dbReference>
<evidence type="ECO:0000256" key="4">
    <source>
        <dbReference type="ARBA" id="ARBA00035201"/>
    </source>
</evidence>
<evidence type="ECO:0000256" key="3">
    <source>
        <dbReference type="ARBA" id="ARBA00023274"/>
    </source>
</evidence>
<dbReference type="OrthoDB" id="9801330at2"/>
<evidence type="ECO:0000256" key="6">
    <source>
        <dbReference type="RuleBase" id="RU003877"/>
    </source>
</evidence>
<keyword evidence="9" id="KW-1185">Reference proteome</keyword>
<dbReference type="Gene3D" id="3.90.1180.10">
    <property type="entry name" value="Ribosomal protein L13"/>
    <property type="match status" value="1"/>
</dbReference>
<dbReference type="PANTHER" id="PTHR11545:SF2">
    <property type="entry name" value="LARGE RIBOSOMAL SUBUNIT PROTEIN UL13M"/>
    <property type="match status" value="1"/>
</dbReference>
<dbReference type="FunFam" id="3.90.1180.10:FF:000001">
    <property type="entry name" value="50S ribosomal protein L13"/>
    <property type="match status" value="1"/>
</dbReference>
<evidence type="ECO:0000313" key="9">
    <source>
        <dbReference type="Proteomes" id="UP000267250"/>
    </source>
</evidence>
<dbReference type="RefSeq" id="WP_127018118.1">
    <property type="nucleotide sequence ID" value="NZ_CP016379.1"/>
</dbReference>
<evidence type="ECO:0000256" key="2">
    <source>
        <dbReference type="ARBA" id="ARBA00022980"/>
    </source>
</evidence>
<dbReference type="InterPro" id="IPR023563">
    <property type="entry name" value="Ribosomal_uL13_CS"/>
</dbReference>
<accession>A0A3S9T2K7</accession>
<dbReference type="GO" id="GO:0022625">
    <property type="term" value="C:cytosolic large ribosomal subunit"/>
    <property type="evidence" value="ECO:0007669"/>
    <property type="project" value="TreeGrafter"/>
</dbReference>
<dbReference type="GO" id="GO:0003735">
    <property type="term" value="F:structural constituent of ribosome"/>
    <property type="evidence" value="ECO:0007669"/>
    <property type="project" value="InterPro"/>
</dbReference>
<dbReference type="HAMAP" id="MF_01366">
    <property type="entry name" value="Ribosomal_uL13"/>
    <property type="match status" value="1"/>
</dbReference>
<dbReference type="InterPro" id="IPR005822">
    <property type="entry name" value="Ribosomal_uL13"/>
</dbReference>
<organism evidence="8 9">
    <name type="scientific">Anoxybacter fermentans</name>
    <dbReference type="NCBI Taxonomy" id="1323375"/>
    <lineage>
        <taxon>Bacteria</taxon>
        <taxon>Bacillati</taxon>
        <taxon>Bacillota</taxon>
        <taxon>Clostridia</taxon>
        <taxon>Halanaerobiales</taxon>
        <taxon>Anoxybacter</taxon>
    </lineage>
</organism>
<gene>
    <name evidence="5 7" type="primary">rplM</name>
    <name evidence="8" type="ORF">BBF96_16040</name>
</gene>
<reference evidence="8 9" key="1">
    <citation type="submission" date="2016-07" db="EMBL/GenBank/DDBJ databases">
        <title>Genome and transcriptome analysis of iron-reducing fermentative bacteria Anoxybacter fermentans.</title>
        <authorList>
            <person name="Zeng X."/>
            <person name="Shao Z."/>
        </authorList>
    </citation>
    <scope>NUCLEOTIDE SEQUENCE [LARGE SCALE GENOMIC DNA]</scope>
    <source>
        <strain evidence="8 9">DY22613</strain>
    </source>
</reference>
<dbReference type="AlphaFoldDB" id="A0A3S9T2K7"/>
<evidence type="ECO:0000256" key="1">
    <source>
        <dbReference type="ARBA" id="ARBA00006227"/>
    </source>
</evidence>
<dbReference type="PANTHER" id="PTHR11545">
    <property type="entry name" value="RIBOSOMAL PROTEIN L13"/>
    <property type="match status" value="1"/>
</dbReference>
<dbReference type="PIRSF" id="PIRSF002181">
    <property type="entry name" value="Ribosomal_L13"/>
    <property type="match status" value="1"/>
</dbReference>
<dbReference type="KEGG" id="aft:BBF96_16040"/>
<dbReference type="Proteomes" id="UP000267250">
    <property type="component" value="Chromosome"/>
</dbReference>
<name>A0A3S9T2K7_9FIRM</name>
<comment type="function">
    <text evidence="5 7">This protein is one of the early assembly proteins of the 50S ribosomal subunit, although it is not seen to bind rRNA by itself. It is important during the early stages of 50S assembly.</text>
</comment>
<keyword evidence="2 5" id="KW-0689">Ribosomal protein</keyword>
<comment type="similarity">
    <text evidence="1 5 6">Belongs to the universal ribosomal protein uL13 family.</text>
</comment>
<sequence length="144" mass="16655">MKTFMAKPQDIEPKWYVVDATDKPLGRLASQIANILRGKHKPTFTPHIDTGDFVIVINAEKVKLTGRKWEQKIYYRHSGYPGGLKAIPYDKLRAKNPEQIIQLAVKRMLPKNKLGRKQFRKLKVYAGPEHPHQAQKPEVLELKF</sequence>
<dbReference type="GO" id="GO:0017148">
    <property type="term" value="P:negative regulation of translation"/>
    <property type="evidence" value="ECO:0007669"/>
    <property type="project" value="TreeGrafter"/>
</dbReference>